<evidence type="ECO:0000313" key="2">
    <source>
        <dbReference type="EMBL" id="KAL1257344.1"/>
    </source>
</evidence>
<organism evidence="2 3">
    <name type="scientific">Cirrhinus molitorella</name>
    <name type="common">mud carp</name>
    <dbReference type="NCBI Taxonomy" id="172907"/>
    <lineage>
        <taxon>Eukaryota</taxon>
        <taxon>Metazoa</taxon>
        <taxon>Chordata</taxon>
        <taxon>Craniata</taxon>
        <taxon>Vertebrata</taxon>
        <taxon>Euteleostomi</taxon>
        <taxon>Actinopterygii</taxon>
        <taxon>Neopterygii</taxon>
        <taxon>Teleostei</taxon>
        <taxon>Ostariophysi</taxon>
        <taxon>Cypriniformes</taxon>
        <taxon>Cyprinidae</taxon>
        <taxon>Labeoninae</taxon>
        <taxon>Labeonini</taxon>
        <taxon>Cirrhinus</taxon>
    </lineage>
</organism>
<accession>A0ABR3LWT6</accession>
<protein>
    <submittedName>
        <fullName evidence="2">Uncharacterized protein</fullName>
    </submittedName>
</protein>
<comment type="caution">
    <text evidence="2">The sequence shown here is derived from an EMBL/GenBank/DDBJ whole genome shotgun (WGS) entry which is preliminary data.</text>
</comment>
<evidence type="ECO:0000256" key="1">
    <source>
        <dbReference type="SAM" id="MobiDB-lite"/>
    </source>
</evidence>
<sequence length="80" mass="9150">MVKSAASSVCFHSEQKRVSEQQPVIYLNIKIRRNERLPKTTECGDAQRGRSTLTESESLRNPIKSVEKHVLVLIWNVSKL</sequence>
<dbReference type="EMBL" id="JAYMGO010000017">
    <property type="protein sequence ID" value="KAL1257344.1"/>
    <property type="molecule type" value="Genomic_DNA"/>
</dbReference>
<reference evidence="2 3" key="1">
    <citation type="submission" date="2023-09" db="EMBL/GenBank/DDBJ databases">
        <authorList>
            <person name="Wang M."/>
        </authorList>
    </citation>
    <scope>NUCLEOTIDE SEQUENCE [LARGE SCALE GENOMIC DNA]</scope>
    <source>
        <strain evidence="2">GT-2023</strain>
        <tissue evidence="2">Liver</tissue>
    </source>
</reference>
<name>A0ABR3LWT6_9TELE</name>
<dbReference type="Proteomes" id="UP001558613">
    <property type="component" value="Unassembled WGS sequence"/>
</dbReference>
<evidence type="ECO:0000313" key="3">
    <source>
        <dbReference type="Proteomes" id="UP001558613"/>
    </source>
</evidence>
<feature type="region of interest" description="Disordered" evidence="1">
    <location>
        <begin position="38"/>
        <end position="58"/>
    </location>
</feature>
<proteinExistence type="predicted"/>
<gene>
    <name evidence="2" type="ORF">QQF64_010588</name>
</gene>
<keyword evidence="3" id="KW-1185">Reference proteome</keyword>